<dbReference type="OrthoDB" id="6145499at2759"/>
<sequence length="79" mass="8902">MATWESDKFSDHLNSVGIDNNFDGILITHDLQDCLDDSLDLANFDKVYDQSVIELNNQNDKFNDEDASYISKLPDDSSG</sequence>
<evidence type="ECO:0000313" key="1">
    <source>
        <dbReference type="EMBL" id="KAG8037839.1"/>
    </source>
</evidence>
<dbReference type="EMBL" id="JAAOIC020000047">
    <property type="protein sequence ID" value="KAG8037839.1"/>
    <property type="molecule type" value="Genomic_DNA"/>
</dbReference>
<protein>
    <submittedName>
        <fullName evidence="1">Uncharacterized protein</fullName>
    </submittedName>
</protein>
<proteinExistence type="predicted"/>
<reference evidence="1" key="2">
    <citation type="submission" date="2021-04" db="EMBL/GenBank/DDBJ databases">
        <title>Genome-wide patterns of bracovirus chromosomal integration into multiple host tissues during parasitism.</title>
        <authorList>
            <person name="Chebbi M.A.C."/>
        </authorList>
    </citation>
    <scope>NUCLEOTIDE SEQUENCE</scope>
    <source>
        <tissue evidence="1">Whole body</tissue>
    </source>
</reference>
<name>A0A8J5REA6_9HYME</name>
<reference evidence="1" key="1">
    <citation type="submission" date="2020-03" db="EMBL/GenBank/DDBJ databases">
        <authorList>
            <person name="Chebbi M.A."/>
            <person name="Drezen J.M."/>
        </authorList>
    </citation>
    <scope>NUCLEOTIDE SEQUENCE</scope>
    <source>
        <tissue evidence="1">Whole body</tissue>
    </source>
</reference>
<evidence type="ECO:0000313" key="2">
    <source>
        <dbReference type="Proteomes" id="UP000729913"/>
    </source>
</evidence>
<comment type="caution">
    <text evidence="1">The sequence shown here is derived from an EMBL/GenBank/DDBJ whole genome shotgun (WGS) entry which is preliminary data.</text>
</comment>
<gene>
    <name evidence="1" type="ORF">G9C98_006050</name>
</gene>
<dbReference type="Proteomes" id="UP000729913">
    <property type="component" value="Unassembled WGS sequence"/>
</dbReference>
<accession>A0A8J5REA6</accession>
<dbReference type="AlphaFoldDB" id="A0A8J5REA6"/>
<keyword evidence="2" id="KW-1185">Reference proteome</keyword>
<organism evidence="1 2">
    <name type="scientific">Cotesia typhae</name>
    <dbReference type="NCBI Taxonomy" id="2053667"/>
    <lineage>
        <taxon>Eukaryota</taxon>
        <taxon>Metazoa</taxon>
        <taxon>Ecdysozoa</taxon>
        <taxon>Arthropoda</taxon>
        <taxon>Hexapoda</taxon>
        <taxon>Insecta</taxon>
        <taxon>Pterygota</taxon>
        <taxon>Neoptera</taxon>
        <taxon>Endopterygota</taxon>
        <taxon>Hymenoptera</taxon>
        <taxon>Apocrita</taxon>
        <taxon>Ichneumonoidea</taxon>
        <taxon>Braconidae</taxon>
        <taxon>Microgastrinae</taxon>
        <taxon>Cotesia</taxon>
    </lineage>
</organism>